<dbReference type="SMART" id="SM00231">
    <property type="entry name" value="FA58C"/>
    <property type="match status" value="2"/>
</dbReference>
<dbReference type="CDD" id="cd08023">
    <property type="entry name" value="GH16_laminarinase_like"/>
    <property type="match status" value="2"/>
</dbReference>
<dbReference type="PROSITE" id="PS51175">
    <property type="entry name" value="CBM6"/>
    <property type="match status" value="2"/>
</dbReference>
<evidence type="ECO:0000256" key="4">
    <source>
        <dbReference type="SAM" id="MobiDB-lite"/>
    </source>
</evidence>
<dbReference type="InterPro" id="IPR003305">
    <property type="entry name" value="CenC_carb-bd"/>
</dbReference>
<feature type="domain" description="SLH" evidence="8">
    <location>
        <begin position="150"/>
        <end position="212"/>
    </location>
</feature>
<evidence type="ECO:0000259" key="9">
    <source>
        <dbReference type="PROSITE" id="PS51762"/>
    </source>
</evidence>
<feature type="region of interest" description="Disordered" evidence="4">
    <location>
        <begin position="2738"/>
        <end position="2771"/>
    </location>
</feature>
<keyword evidence="3" id="KW-0378">Hydrolase</keyword>
<evidence type="ECO:0000256" key="5">
    <source>
        <dbReference type="SAM" id="SignalP"/>
    </source>
</evidence>
<dbReference type="Pfam" id="PF07550">
    <property type="entry name" value="Shr-like_HID"/>
    <property type="match status" value="2"/>
</dbReference>
<dbReference type="Gene3D" id="2.60.120.260">
    <property type="entry name" value="Galactose-binding domain-like"/>
    <property type="match status" value="11"/>
</dbReference>
<dbReference type="InterPro" id="IPR000757">
    <property type="entry name" value="Beta-glucanase-like"/>
</dbReference>
<feature type="compositionally biased region" description="Gly residues" evidence="4">
    <location>
        <begin position="430"/>
        <end position="446"/>
    </location>
</feature>
<feature type="signal peptide" evidence="5">
    <location>
        <begin position="1"/>
        <end position="25"/>
    </location>
</feature>
<reference evidence="11" key="1">
    <citation type="journal article" date="2019" name="Int. J. Syst. Evol. Microbiol.">
        <title>The Global Catalogue of Microorganisms (GCM) 10K type strain sequencing project: providing services to taxonomists for standard genome sequencing and annotation.</title>
        <authorList>
            <consortium name="The Broad Institute Genomics Platform"/>
            <consortium name="The Broad Institute Genome Sequencing Center for Infectious Disease"/>
            <person name="Wu L."/>
            <person name="Ma J."/>
        </authorList>
    </citation>
    <scope>NUCLEOTIDE SEQUENCE [LARGE SCALE GENOMIC DNA]</scope>
    <source>
        <strain evidence="11">KCTC 12907</strain>
    </source>
</reference>
<dbReference type="Proteomes" id="UP001596378">
    <property type="component" value="Unassembled WGS sequence"/>
</dbReference>
<evidence type="ECO:0000256" key="2">
    <source>
        <dbReference type="ARBA" id="ARBA00022729"/>
    </source>
</evidence>
<evidence type="ECO:0000256" key="1">
    <source>
        <dbReference type="ARBA" id="ARBA00006865"/>
    </source>
</evidence>
<dbReference type="EMBL" id="JBHTAI010000004">
    <property type="protein sequence ID" value="MFC7148594.1"/>
    <property type="molecule type" value="Genomic_DNA"/>
</dbReference>
<dbReference type="Pfam" id="PF02018">
    <property type="entry name" value="CBM_4_9"/>
    <property type="match status" value="6"/>
</dbReference>
<dbReference type="Pfam" id="PF03422">
    <property type="entry name" value="CBM_6"/>
    <property type="match status" value="2"/>
</dbReference>
<dbReference type="InterPro" id="IPR011432">
    <property type="entry name" value="Shr-like_HID"/>
</dbReference>
<sequence length="3082" mass="328902">MRRNVSLLLAFMMLIGALQPAAGFAAPSGETPDRPAGHWAAEALNKWKDRGLLQGDETGDLRPDRPISRAEFAALVNRLLRLPEAGDSGFADVKPGAWYASDIAKAQAAGYLTGYPDHTARPLHPITREEAAVVLARVFQLEPEEDAAAPAFEDAEAIGAYARGAVAAMSGNGYLTGYKDGTFRSKRSITRAEAVSVMDRIAPRIVSEAGASELPEAEGNVLVNASGTVLRNTTIFGDLYLTEGIGEGDVALEGVTVTGTTFVLGGGENSLRLTDSKLNEIKVLKRNHKLRVLLQGTSTAGSVRANSGAILENGTDNGEAFGEVVISGSLPPEATVRLIGRFAKVGTEARPAGGEAITIVVDGTIDVLELNFRANLVVAAGGSVGTVKLGPTAAGSVLEGKVGAIDNAADGVTHDGQNVPKGASASETGADGGSGSGSSGSGGGSSSGVFRPAASRGTAAGTTKVASGVPAGRHLAILVSHSAIEAPPAGAAAPTGGTVMNPYSPGTDIGGVDAEINKYVGVYLLDASHKVVDFRQIELTEASIAPKRWNLVWNDEFDGPGIDETKWNFVEKGDGFGNGELQFYTRRPKNARVEQGALVIEAHKESYQDMNYTSAKLTTENKGRWTYGKYEIRAKLPEGRGLWPAIWMMPQDMDMYGTWPASGEIDIMELIGQEPGTAHGTLHYGNPHTSTGYSYALPEGESFADEYHTFAMEWEPGEMRWYVDGILYATQNDWFALGASQPVDYTYPAPFDRDFYMQLNVAVGGTWPGNPDDAIFAGERKMEVDYVRVYEMDSQYGYRKPAAERPGQRDQGGVTPPKAPLPDGNLIYNGGFDGSDPAAPGIEGVTGSDYWGFLVGFDGEATVQNDGGAMKVDVTNTGSANYSVQLVQQPVPLQFGETYKVSFDARAASADRPLAVKLGSGGDGGWKDYAEHSFNLNTSMTAYEFTFKMQAYTHNNARIELNFGGAVGPVWIDNVRVAKTDAEETDNRAPLTDGNYVYNGSFDLGKAGLAYWTWQTGASASAVAAAGTAAEGKPLVASISAGGNGSEAVQLTQSEIYLKRNAYYVVSFDGKSTVPSDIRLEVADAATGESYSGVRTIALTTELQRKQFYFYFDSPDDRKTKLRVLLGGSARTVTLDDFRIDERALAVVADEPVYIQAEHYFYQSGIRLEASGSGSNYADSFEVGDSLEYLIDVAQTGSYRLAYRVASGGGEIRLSSDGSVLGTTAIADTAGGWETCVSEPVSLSAGKQMIKLEAVSGEMKLSWLAIAAGEGDFPDDDAGNLIRNGQFNDGLEQWGFWTEAAAVPSNDAGKLKISVSNVGGQSWSVQATQSDVALEAGKYYTLSFDASASAPRKIGLAIERANNTGILPNRTIDLTTSTASFALEFGVGGAAEIGKLVFFLGNVGDAGAIGSHQIWIDNVKLRETNKAPSLSASVESGTAPGTTLIRATPDDGHHLAVSIGSSAVPVPNVGDRVPGTGNVVNPYASGDDLFGADASSNRYAAVYEANASNEIVRFKLFALTEQDIRAGEATEPAPELATSAIQPGGSHATTRISASVAPGHHLVAKVSHLPIPTPNVGSRAPTGGTVVNPYAAGTDLSGVDAETNKYVGLYEADAEHRIVGFKLIELGEPQVKSEQWQLVWSDEFEGPAIDGSKWNFVQGGGGYGNQELQNYTNRPENVRIENGELVLEARKENYEGSDYTSAKLETNNKAMWTYGRYEIRAQLPEGQGLWPAIWMMPHDMDVYGTWPASGEIDIMEALGHEPGTVHGTLHYGVEHANTGYSYTLPGGRKFTDDFHTFAVEWEPGELRFYADDILYAVQNDWFAYGYEHPDVYTYPAPFDRDFYMQLNVAVGGVWPGNPDASTVFPQRMKVDYVRVYQLDEANYRPVPGERPGPRDTSGIVGEAKAPTADGNYVYNGSFDQDDPAVEGIAGVAGTDYWTFVSGFGAQASVSNAGGKMKVDIANGGDATYAVQLIQKPIPLRTGKSYKVTLNARASANRSIEVKLSQGGEGGWTDYGKGGMAVTTEEGTYSYAFRMLSGTHYTARLEINLGGAAGSVWIDDVRFEEVTDDTAVERQPLGDGNYVYNGQFELGNNYLSYWTFETAGGAAAEAQVDRRIGHREFHAAIADGGASAEAVRLKQGGLPLEQGSWYKVAFRARAEAPRQIELAIAGKREDFALSTANAEYEFVFQMTDPDTLAGELAFLLGGDDADAYIDNVALKRYFPPLSVMRRAEQFETVNGAALKPKTGGGHYAAFADAGDFIEGAIDVAEAGEYIVSYKVSAIGAGKALNVALDEGAATALSVPATHGYEKWAVVTELVALSAGSHTWRLSGEGVNLDWIELAPNLVANAEMDAEEPWTLWVGTEDWAGNASASFGIENGEAVLDIGSVGSQFWSVQFNQIGAALKQGKQYRLSFDARSTVARQIRVAVEIDGGDPQYLLRTVDLGGGMTRYSFDFDMTRVSRDDVKINFIVGNVSGGVAPHRIYLDNVFLAETAETVPELGGGALENLALNRSATATSGNAQLAFDGNPATRWESAQSDPQSIRVDLGGVKEIDSVKLVWEAAYGKAYAIEVSEDGASWSTAFATHGGNGGTDEIRFVPVSARYVKLTGTARGTPYGYSLYEFAVYPHDPGYVVEPAAPPVLEADTTNAIIKRDAEIAFADDETWRNGIASVKVNGTALAYGTEYTVEDFAPTEPTRKKLVIKASAFPTAGDYVVTVESLRYQDAVVVQTISRIPPTTDLAAGRPAGAHTASSGNAAMAFDGNSGTRWESETSDPQWIQVDLGDTYEIGRIKLSWEGAYGKAYAVEVSEDGSHWQEVYATADGDGGIDTFSFPAVQARYVKLTGTVRINEAWSYSIWDFEVYPYDPSGLLTPPLLIADTTGNTIGQAVSVAFADDPAWRTAITDIRIDSVSVADSVYANAGTIDIPAALLPTAKDYEIRVVAVGYGDAVVIQPVLPINLAAGPGVTAEASSGEEAAELAIDGNPGTRWESVHGVDPQWITVNLGASYTISQLVIDWEGARASAYTVEVSVNGTDWEEAYSMTNPIGLKDTLIFAPVVARYVKITGTERAMPPYGYSIYEIAIY</sequence>
<dbReference type="SMART" id="SM00606">
    <property type="entry name" value="CBD_IV"/>
    <property type="match status" value="2"/>
</dbReference>
<dbReference type="InterPro" id="IPR005084">
    <property type="entry name" value="CBM6"/>
</dbReference>
<feature type="domain" description="GH16" evidence="9">
    <location>
        <begin position="1633"/>
        <end position="1881"/>
    </location>
</feature>
<feature type="domain" description="GH16" evidence="9">
    <location>
        <begin position="540"/>
        <end position="795"/>
    </location>
</feature>
<dbReference type="Pfam" id="PF00754">
    <property type="entry name" value="F5_F8_type_C"/>
    <property type="match status" value="2"/>
</dbReference>
<comment type="caution">
    <text evidence="10">The sequence shown here is derived from an EMBL/GenBank/DDBJ whole genome shotgun (WGS) entry which is preliminary data.</text>
</comment>
<feature type="domain" description="F5/8 type C" evidence="6">
    <location>
        <begin position="2949"/>
        <end position="3082"/>
    </location>
</feature>
<dbReference type="PROSITE" id="PS50022">
    <property type="entry name" value="FA58C_3"/>
    <property type="match status" value="3"/>
</dbReference>
<dbReference type="InterPro" id="IPR006584">
    <property type="entry name" value="Cellulose-bd_IV"/>
</dbReference>
<evidence type="ECO:0000259" key="8">
    <source>
        <dbReference type="PROSITE" id="PS51272"/>
    </source>
</evidence>
<feature type="domain" description="CBM6" evidence="7">
    <location>
        <begin position="2226"/>
        <end position="2341"/>
    </location>
</feature>
<accession>A0ABW2F905</accession>
<gene>
    <name evidence="10" type="ORF">ACFQMJ_08675</name>
</gene>
<dbReference type="Pfam" id="PF18316">
    <property type="entry name" value="S-l_SbsC_C"/>
    <property type="match status" value="3"/>
</dbReference>
<feature type="domain" description="SLH" evidence="8">
    <location>
        <begin position="27"/>
        <end position="85"/>
    </location>
</feature>
<feature type="domain" description="F5/8 type C" evidence="6">
    <location>
        <begin position="2492"/>
        <end position="2627"/>
    </location>
</feature>
<feature type="region of interest" description="Disordered" evidence="4">
    <location>
        <begin position="799"/>
        <end position="821"/>
    </location>
</feature>
<protein>
    <submittedName>
        <fullName evidence="10">Carbohydrate binding domain-containing protein</fullName>
    </submittedName>
</protein>
<dbReference type="InterPro" id="IPR013320">
    <property type="entry name" value="ConA-like_dom_sf"/>
</dbReference>
<feature type="domain" description="SLH" evidence="8">
    <location>
        <begin position="86"/>
        <end position="149"/>
    </location>
</feature>
<keyword evidence="11" id="KW-1185">Reference proteome</keyword>
<dbReference type="RefSeq" id="WP_378045062.1">
    <property type="nucleotide sequence ID" value="NZ_JBHMDN010000007.1"/>
</dbReference>
<keyword evidence="2 5" id="KW-0732">Signal</keyword>
<dbReference type="PANTHER" id="PTHR10963:SF55">
    <property type="entry name" value="GLYCOSIDE HYDROLASE FAMILY 16 PROTEIN"/>
    <property type="match status" value="1"/>
</dbReference>
<evidence type="ECO:0000259" key="6">
    <source>
        <dbReference type="PROSITE" id="PS50022"/>
    </source>
</evidence>
<dbReference type="Pfam" id="PF00395">
    <property type="entry name" value="SLH"/>
    <property type="match status" value="3"/>
</dbReference>
<dbReference type="Gene3D" id="2.60.120.200">
    <property type="match status" value="2"/>
</dbReference>
<dbReference type="Pfam" id="PF22633">
    <property type="entry name" value="F5_F8_type_C_2"/>
    <property type="match status" value="1"/>
</dbReference>
<feature type="chain" id="PRO_5045063684" evidence="5">
    <location>
        <begin position="26"/>
        <end position="3082"/>
    </location>
</feature>
<feature type="domain" description="F5/8 type C" evidence="6">
    <location>
        <begin position="2714"/>
        <end position="2863"/>
    </location>
</feature>
<dbReference type="Pfam" id="PF00722">
    <property type="entry name" value="Glyco_hydro_16"/>
    <property type="match status" value="2"/>
</dbReference>
<proteinExistence type="inferred from homology"/>
<dbReference type="InterPro" id="IPR000421">
    <property type="entry name" value="FA58C"/>
</dbReference>
<dbReference type="PROSITE" id="PS51762">
    <property type="entry name" value="GH16_2"/>
    <property type="match status" value="2"/>
</dbReference>
<organism evidence="10 11">
    <name type="scientific">Cohnella cellulosilytica</name>
    <dbReference type="NCBI Taxonomy" id="986710"/>
    <lineage>
        <taxon>Bacteria</taxon>
        <taxon>Bacillati</taxon>
        <taxon>Bacillota</taxon>
        <taxon>Bacilli</taxon>
        <taxon>Bacillales</taxon>
        <taxon>Paenibacillaceae</taxon>
        <taxon>Cohnella</taxon>
    </lineage>
</organism>
<comment type="similarity">
    <text evidence="1">Belongs to the glycosyl hydrolase 16 family.</text>
</comment>
<feature type="domain" description="CBM6" evidence="7">
    <location>
        <begin position="1153"/>
        <end position="1267"/>
    </location>
</feature>
<dbReference type="CDD" id="cd04080">
    <property type="entry name" value="CBM6_cellulase-like"/>
    <property type="match status" value="2"/>
</dbReference>
<dbReference type="InterPro" id="IPR040751">
    <property type="entry name" value="SbsC_C"/>
</dbReference>
<dbReference type="SUPFAM" id="SSF49785">
    <property type="entry name" value="Galactose-binding domain-like"/>
    <property type="match status" value="11"/>
</dbReference>
<dbReference type="SUPFAM" id="SSF49899">
    <property type="entry name" value="Concanavalin A-like lectins/glucanases"/>
    <property type="match status" value="2"/>
</dbReference>
<dbReference type="InterPro" id="IPR001119">
    <property type="entry name" value="SLH_dom"/>
</dbReference>
<dbReference type="InterPro" id="IPR008979">
    <property type="entry name" value="Galactose-bd-like_sf"/>
</dbReference>
<dbReference type="PANTHER" id="PTHR10963">
    <property type="entry name" value="GLYCOSYL HYDROLASE-RELATED"/>
    <property type="match status" value="1"/>
</dbReference>
<name>A0ABW2F905_9BACL</name>
<evidence type="ECO:0000256" key="3">
    <source>
        <dbReference type="ARBA" id="ARBA00022801"/>
    </source>
</evidence>
<feature type="region of interest" description="Disordered" evidence="4">
    <location>
        <begin position="409"/>
        <end position="456"/>
    </location>
</feature>
<evidence type="ECO:0000259" key="7">
    <source>
        <dbReference type="PROSITE" id="PS51175"/>
    </source>
</evidence>
<evidence type="ECO:0000313" key="11">
    <source>
        <dbReference type="Proteomes" id="UP001596378"/>
    </source>
</evidence>
<dbReference type="PROSITE" id="PS51272">
    <property type="entry name" value="SLH"/>
    <property type="match status" value="3"/>
</dbReference>
<dbReference type="InterPro" id="IPR050546">
    <property type="entry name" value="Glycosyl_Hydrlase_16"/>
</dbReference>
<evidence type="ECO:0000313" key="10">
    <source>
        <dbReference type="EMBL" id="MFC7148594.1"/>
    </source>
</evidence>